<evidence type="ECO:0000259" key="1">
    <source>
        <dbReference type="PROSITE" id="PS50853"/>
    </source>
</evidence>
<dbReference type="SMART" id="SM00060">
    <property type="entry name" value="FN3"/>
    <property type="match status" value="2"/>
</dbReference>
<keyword evidence="3" id="KW-1185">Reference proteome</keyword>
<dbReference type="OrthoDB" id="6418794at2759"/>
<dbReference type="GO" id="GO:0016020">
    <property type="term" value="C:membrane"/>
    <property type="evidence" value="ECO:0007669"/>
    <property type="project" value="UniProtKB-SubCell"/>
</dbReference>
<accession>A0A9P0B4S0</accession>
<dbReference type="EMBL" id="OV121135">
    <property type="protein sequence ID" value="CAH0554980.1"/>
    <property type="molecule type" value="Genomic_DNA"/>
</dbReference>
<feature type="domain" description="Fibronectin type-III" evidence="1">
    <location>
        <begin position="56"/>
        <end position="147"/>
    </location>
</feature>
<protein>
    <recommendedName>
        <fullName evidence="1">Fibronectin type-III domain-containing protein</fullName>
    </recommendedName>
</protein>
<feature type="domain" description="Fibronectin type-III" evidence="1">
    <location>
        <begin position="148"/>
        <end position="253"/>
    </location>
</feature>
<gene>
    <name evidence="2" type="ORF">MELIAE_LOCUS6432</name>
</gene>
<dbReference type="PANTHER" id="PTHR46957">
    <property type="entry name" value="CYTOKINE RECEPTOR"/>
    <property type="match status" value="1"/>
</dbReference>
<evidence type="ECO:0000313" key="2">
    <source>
        <dbReference type="EMBL" id="CAH0554980.1"/>
    </source>
</evidence>
<sequence length="417" mass="47754">MSPFVLLAQSSSLRDNKHYLHRPLTNMELSMYCLLLVYLVGVTVHGDTRELIPLEAPENLTLIDIGERDVMIMWSPVNKLSVRGTFRGYIIRVWNHVQTQVYAVPPDVTTTNVQFFPYSKNFITVSVRNEKYVGPRSTAIRFDAPQTEPSYPYLFEWHQLGNDSVLLQWNKPKQPNGILIGYNIYTSKMKPSGGIDEKSTIHQSISDPNKFQTKVTGLKEGVKYQVDLAAVNCAGESEHNSIEMELEQHTPETPSIPFFKYKIDYKPMDSLNECIKPTVPIVTVPPKVDIDFNDFDDDYFVFNETETGKIVRGTTTKKPKTTTKKIDTTHDPCIVDCMITWMPDVDDVPGEHFYVKYRQRGLKDFNTTDPIKNEDFVILKKFNGCQSYEIVLVTVDGDHETESDLQMTPAVLFMTYF</sequence>
<dbReference type="Gene3D" id="2.60.40.10">
    <property type="entry name" value="Immunoglobulins"/>
    <property type="match status" value="2"/>
</dbReference>
<evidence type="ECO:0000313" key="3">
    <source>
        <dbReference type="Proteomes" id="UP001154078"/>
    </source>
</evidence>
<dbReference type="AlphaFoldDB" id="A0A9P0B4S0"/>
<dbReference type="Proteomes" id="UP001154078">
    <property type="component" value="Chromosome 4"/>
</dbReference>
<dbReference type="InterPro" id="IPR050713">
    <property type="entry name" value="RTP_Phos/Ushers"/>
</dbReference>
<dbReference type="Pfam" id="PF00041">
    <property type="entry name" value="fn3"/>
    <property type="match status" value="2"/>
</dbReference>
<dbReference type="InterPro" id="IPR003961">
    <property type="entry name" value="FN3_dom"/>
</dbReference>
<dbReference type="PROSITE" id="PS50853">
    <property type="entry name" value="FN3"/>
    <property type="match status" value="2"/>
</dbReference>
<organism evidence="2 3">
    <name type="scientific">Brassicogethes aeneus</name>
    <name type="common">Rape pollen beetle</name>
    <name type="synonym">Meligethes aeneus</name>
    <dbReference type="NCBI Taxonomy" id="1431903"/>
    <lineage>
        <taxon>Eukaryota</taxon>
        <taxon>Metazoa</taxon>
        <taxon>Ecdysozoa</taxon>
        <taxon>Arthropoda</taxon>
        <taxon>Hexapoda</taxon>
        <taxon>Insecta</taxon>
        <taxon>Pterygota</taxon>
        <taxon>Neoptera</taxon>
        <taxon>Endopterygota</taxon>
        <taxon>Coleoptera</taxon>
        <taxon>Polyphaga</taxon>
        <taxon>Cucujiformia</taxon>
        <taxon>Nitidulidae</taxon>
        <taxon>Meligethinae</taxon>
        <taxon>Brassicogethes</taxon>
    </lineage>
</organism>
<dbReference type="CDD" id="cd00063">
    <property type="entry name" value="FN3"/>
    <property type="match status" value="2"/>
</dbReference>
<proteinExistence type="predicted"/>
<dbReference type="InterPro" id="IPR013783">
    <property type="entry name" value="Ig-like_fold"/>
</dbReference>
<dbReference type="InterPro" id="IPR036116">
    <property type="entry name" value="FN3_sf"/>
</dbReference>
<reference evidence="2" key="1">
    <citation type="submission" date="2021-12" db="EMBL/GenBank/DDBJ databases">
        <authorList>
            <person name="King R."/>
        </authorList>
    </citation>
    <scope>NUCLEOTIDE SEQUENCE</scope>
</reference>
<dbReference type="PANTHER" id="PTHR46957:SF3">
    <property type="entry name" value="CYTOKINE RECEPTOR"/>
    <property type="match status" value="1"/>
</dbReference>
<dbReference type="SUPFAM" id="SSF49265">
    <property type="entry name" value="Fibronectin type III"/>
    <property type="match status" value="1"/>
</dbReference>
<name>A0A9P0B4S0_BRAAE</name>